<dbReference type="InterPro" id="IPR011518">
    <property type="entry name" value="Transposase_36"/>
</dbReference>
<feature type="region of interest" description="Disordered" evidence="1">
    <location>
        <begin position="66"/>
        <end position="89"/>
    </location>
</feature>
<gene>
    <name evidence="2" type="ORF">N47_J01870</name>
</gene>
<dbReference type="AlphaFoldDB" id="E1YF62"/>
<feature type="compositionally biased region" description="Basic residues" evidence="1">
    <location>
        <begin position="74"/>
        <end position="86"/>
    </location>
</feature>
<dbReference type="Pfam" id="PF07592">
    <property type="entry name" value="DDE_Tnp_ISAZ013"/>
    <property type="match status" value="1"/>
</dbReference>
<protein>
    <recommendedName>
        <fullName evidence="3">Transposase</fullName>
    </recommendedName>
</protein>
<evidence type="ECO:0000313" key="2">
    <source>
        <dbReference type="EMBL" id="CBX29206.1"/>
    </source>
</evidence>
<evidence type="ECO:0000256" key="1">
    <source>
        <dbReference type="SAM" id="MobiDB-lite"/>
    </source>
</evidence>
<accession>E1YF62</accession>
<sequence>MSNTVEKIKVKYGYLRSHLDEKVLRLWAAVEAQSLGRGGISQVSEATSLSRTTIYVGISELKSGGPDIDSRLPGRIRRTGGGRKKLKEKDPSLLQDLDKLLEPATRGDPETPLRWTCKSTTKLAEELTARGHPV</sequence>
<name>E1YF62_9BACT</name>
<organism evidence="2">
    <name type="scientific">uncultured Desulfobacterium sp</name>
    <dbReference type="NCBI Taxonomy" id="201089"/>
    <lineage>
        <taxon>Bacteria</taxon>
        <taxon>Pseudomonadati</taxon>
        <taxon>Thermodesulfobacteriota</taxon>
        <taxon>Desulfobacteria</taxon>
        <taxon>Desulfobacterales</taxon>
        <taxon>Desulfobacteriaceae</taxon>
        <taxon>Desulfobacterium</taxon>
        <taxon>environmental samples</taxon>
    </lineage>
</organism>
<evidence type="ECO:0008006" key="3">
    <source>
        <dbReference type="Google" id="ProtNLM"/>
    </source>
</evidence>
<dbReference type="EMBL" id="FR695872">
    <property type="protein sequence ID" value="CBX29206.1"/>
    <property type="molecule type" value="Genomic_DNA"/>
</dbReference>
<proteinExistence type="predicted"/>
<reference evidence="2" key="1">
    <citation type="journal article" date="2011" name="Environ. Microbiol.">
        <title>Genomic insights into the metabolic potential of the polycyclic aromatic hydrocarbon degrading sulfate-reducing Deltaproteobacterium N47.</title>
        <authorList>
            <person name="Bergmann F."/>
            <person name="Selesi D."/>
            <person name="Weinmaier T."/>
            <person name="Tischler P."/>
            <person name="Rattei T."/>
            <person name="Meckenstock R.U."/>
        </authorList>
    </citation>
    <scope>NUCLEOTIDE SEQUENCE</scope>
</reference>